<dbReference type="InterPro" id="IPR001611">
    <property type="entry name" value="Leu-rich_rpt"/>
</dbReference>
<dbReference type="EMBL" id="JAVXUP010001028">
    <property type="protein sequence ID" value="KAK3017042.1"/>
    <property type="molecule type" value="Genomic_DNA"/>
</dbReference>
<dbReference type="InterPro" id="IPR052941">
    <property type="entry name" value="StomDev_PlantInt_Reg"/>
</dbReference>
<evidence type="ECO:0000256" key="6">
    <source>
        <dbReference type="ARBA" id="ARBA00023180"/>
    </source>
</evidence>
<evidence type="ECO:0000256" key="2">
    <source>
        <dbReference type="ARBA" id="ARBA00022614"/>
    </source>
</evidence>
<dbReference type="SUPFAM" id="SSF52058">
    <property type="entry name" value="L domain-like"/>
    <property type="match status" value="1"/>
</dbReference>
<dbReference type="GO" id="GO:0016020">
    <property type="term" value="C:membrane"/>
    <property type="evidence" value="ECO:0007669"/>
    <property type="project" value="UniProtKB-SubCell"/>
</dbReference>
<comment type="subcellular location">
    <subcellularLocation>
        <location evidence="1">Membrane</location>
    </subcellularLocation>
</comment>
<dbReference type="PANTHER" id="PTHR48004">
    <property type="entry name" value="OS01G0149700 PROTEIN"/>
    <property type="match status" value="1"/>
</dbReference>
<dbReference type="InterPro" id="IPR032675">
    <property type="entry name" value="LRR_dom_sf"/>
</dbReference>
<dbReference type="Pfam" id="PF13855">
    <property type="entry name" value="LRR_8"/>
    <property type="match status" value="1"/>
</dbReference>
<sequence>MELRAAKASGLVGGAWGASIGGRVRFMVLQRVTEGGVGQLGRLLERDKKQTQENVEFIFNSARNKWAIRELPKTIVNISSLLMLDLPNNAIAGCLPMDLCYSILGLQRLSLSYNQFNGEIPDSLSHCKSLLLVSLSNNYFTGSIPRDIGNLSLLQEFYLGRNNLKGQLPKTVFNISSLVSFDILYNEIAGSLPADMCYLLPMLKTIAISVNQFTGQIPSSLPRCESLQYIALSNNKFTGIIPQDIGNLSMLQTVYLAENQLTGTIPNSISNSSNIISLDLGSNMLTGNITSHASILIFAAAQHLHNISVAFTSNYRLSNFSSLAVEVRLPDMLEC</sequence>
<proteinExistence type="predicted"/>
<dbReference type="AlphaFoldDB" id="A0AA89AVR0"/>
<evidence type="ECO:0000256" key="5">
    <source>
        <dbReference type="ARBA" id="ARBA00023136"/>
    </source>
</evidence>
<keyword evidence="4" id="KW-0677">Repeat</keyword>
<gene>
    <name evidence="7" type="ORF">RJ639_006254</name>
</gene>
<evidence type="ECO:0000256" key="3">
    <source>
        <dbReference type="ARBA" id="ARBA00022729"/>
    </source>
</evidence>
<evidence type="ECO:0000256" key="1">
    <source>
        <dbReference type="ARBA" id="ARBA00004370"/>
    </source>
</evidence>
<dbReference type="Gene3D" id="3.80.10.10">
    <property type="entry name" value="Ribonuclease Inhibitor"/>
    <property type="match status" value="1"/>
</dbReference>
<organism evidence="7 8">
    <name type="scientific">Escallonia herrerae</name>
    <dbReference type="NCBI Taxonomy" id="1293975"/>
    <lineage>
        <taxon>Eukaryota</taxon>
        <taxon>Viridiplantae</taxon>
        <taxon>Streptophyta</taxon>
        <taxon>Embryophyta</taxon>
        <taxon>Tracheophyta</taxon>
        <taxon>Spermatophyta</taxon>
        <taxon>Magnoliopsida</taxon>
        <taxon>eudicotyledons</taxon>
        <taxon>Gunneridae</taxon>
        <taxon>Pentapetalae</taxon>
        <taxon>asterids</taxon>
        <taxon>campanulids</taxon>
        <taxon>Escalloniales</taxon>
        <taxon>Escalloniaceae</taxon>
        <taxon>Escallonia</taxon>
    </lineage>
</organism>
<name>A0AA89AVR0_9ASTE</name>
<protein>
    <submittedName>
        <fullName evidence="7">Uncharacterized protein</fullName>
    </submittedName>
</protein>
<comment type="caution">
    <text evidence="7">The sequence shown here is derived from an EMBL/GenBank/DDBJ whole genome shotgun (WGS) entry which is preliminary data.</text>
</comment>
<keyword evidence="5" id="KW-0472">Membrane</keyword>
<keyword evidence="2" id="KW-0433">Leucine-rich repeat</keyword>
<evidence type="ECO:0000256" key="4">
    <source>
        <dbReference type="ARBA" id="ARBA00022737"/>
    </source>
</evidence>
<dbReference type="Proteomes" id="UP001188597">
    <property type="component" value="Unassembled WGS sequence"/>
</dbReference>
<dbReference type="PANTHER" id="PTHR48004:SF58">
    <property type="entry name" value="OS01G0162200 PROTEIN"/>
    <property type="match status" value="1"/>
</dbReference>
<evidence type="ECO:0000313" key="8">
    <source>
        <dbReference type="Proteomes" id="UP001188597"/>
    </source>
</evidence>
<keyword evidence="3" id="KW-0732">Signal</keyword>
<keyword evidence="6" id="KW-0325">Glycoprotein</keyword>
<reference evidence="7" key="1">
    <citation type="submission" date="2022-12" db="EMBL/GenBank/DDBJ databases">
        <title>Draft genome assemblies for two species of Escallonia (Escalloniales).</title>
        <authorList>
            <person name="Chanderbali A."/>
            <person name="Dervinis C."/>
            <person name="Anghel I."/>
            <person name="Soltis D."/>
            <person name="Soltis P."/>
            <person name="Zapata F."/>
        </authorList>
    </citation>
    <scope>NUCLEOTIDE SEQUENCE</scope>
    <source>
        <strain evidence="7">UCBG64.0493</strain>
        <tissue evidence="7">Leaf</tissue>
    </source>
</reference>
<accession>A0AA89AVR0</accession>
<evidence type="ECO:0000313" key="7">
    <source>
        <dbReference type="EMBL" id="KAK3017042.1"/>
    </source>
</evidence>
<keyword evidence="8" id="KW-1185">Reference proteome</keyword>
<dbReference type="Pfam" id="PF00560">
    <property type="entry name" value="LRR_1"/>
    <property type="match status" value="2"/>
</dbReference>
<dbReference type="FunFam" id="3.80.10.10:FF:000041">
    <property type="entry name" value="LRR receptor-like serine/threonine-protein kinase ERECTA"/>
    <property type="match status" value="2"/>
</dbReference>